<dbReference type="Gene3D" id="2.60.40.1790">
    <property type="entry name" value="Fungal immunomodulatory protein Fve"/>
    <property type="match status" value="2"/>
</dbReference>
<evidence type="ECO:0000259" key="2">
    <source>
        <dbReference type="PROSITE" id="PS50011"/>
    </source>
</evidence>
<proteinExistence type="predicted"/>
<organism evidence="3 4">
    <name type="scientific">Pholiota conissans</name>
    <dbReference type="NCBI Taxonomy" id="109636"/>
    <lineage>
        <taxon>Eukaryota</taxon>
        <taxon>Fungi</taxon>
        <taxon>Dikarya</taxon>
        <taxon>Basidiomycota</taxon>
        <taxon>Agaricomycotina</taxon>
        <taxon>Agaricomycetes</taxon>
        <taxon>Agaricomycetidae</taxon>
        <taxon>Agaricales</taxon>
        <taxon>Agaricineae</taxon>
        <taxon>Strophariaceae</taxon>
        <taxon>Pholiota</taxon>
    </lineage>
</organism>
<dbReference type="InterPro" id="IPR011009">
    <property type="entry name" value="Kinase-like_dom_sf"/>
</dbReference>
<feature type="region of interest" description="Disordered" evidence="1">
    <location>
        <begin position="524"/>
        <end position="555"/>
    </location>
</feature>
<dbReference type="GO" id="GO:0005524">
    <property type="term" value="F:ATP binding"/>
    <property type="evidence" value="ECO:0007669"/>
    <property type="project" value="InterPro"/>
</dbReference>
<dbReference type="SMART" id="SM00220">
    <property type="entry name" value="S_TKc"/>
    <property type="match status" value="1"/>
</dbReference>
<sequence>MSEIVAQTIVSTDHLQAVLSPAEHLSGPLRLRKEQAIVLLSYCREFVDQISKQASGLKGSELPSTRGMDYAKSASDAVRGVFDVLTQKGFLWCVVNTEKLENQVRITQEKVLEVYQAFQINEEKFQSDLAIAQKKDKEDLAQHLFYLSQDDDRLLEAIQDRGGVYRRTEELEVNIIRHVENIPVNEDPTPEDRFLQAADEMLRRRSDRKSDLKFPNYILSSLSVDHHLHRPIGNGASGQVYLGEWQGTCVGIKRMHPSEAKTITTDMRKKINHEVSLWADLRHDNILPLYGACPDADVPFLVMKYCPDGDVRDFLRKNPTADRFRISCDVAVGLAFLHSKSIVHADIKGMNVLISGEHRALLTDFGLSIVMNEIRNLSTYSNEMQNKPRGTMAWMAPEVHSGSRPDKASDVYSLAMTIWEIYSGQTPFSETLLNVLSGLVTSGSRPERPSGLSDDKVWAVVRQCWSHNAESRPTADQVVNFLNSSSTGGISISHIIEVDESLLASHSSIANSWNWNSSVTANNSFGTQTSKRQPWQIEESPNDTDGSNSSTTADPKDELWMDIFQSLPPQWEHVPWGGSMYVNSTTFLFIPTDKQYTYRVVKGTSDLGVRKTYERNPDGSQTINFLEYNEGFGIIDSTHIKVFATDSGNGREFLAVEWNPRNKPLGNVESQYAKEVRAGSVSWTLMPADATHDSRIALVTLKCAVANVDYEFRVYSGDNDLGARYVGRPDADKTLTINLMDYNNGEGISAQLPIKLLILDRDIRGRGTLVAARWPSDTSRDILLAPSPDPSPTDSAEDIANSASSQPASTAPSSRQHVTLPLTIASPPLQRSPPPSLSMHPSSLRKRFLCFSFTRSTTPDLEKNRGWWHRFISRF</sequence>
<dbReference type="Proteomes" id="UP000807469">
    <property type="component" value="Unassembled WGS sequence"/>
</dbReference>
<dbReference type="SUPFAM" id="SSF56112">
    <property type="entry name" value="Protein kinase-like (PK-like)"/>
    <property type="match status" value="1"/>
</dbReference>
<dbReference type="InterPro" id="IPR036344">
    <property type="entry name" value="FIP_sf"/>
</dbReference>
<dbReference type="AlphaFoldDB" id="A0A9P5YP12"/>
<gene>
    <name evidence="3" type="ORF">BDN70DRAFT_868356</name>
</gene>
<dbReference type="SUPFAM" id="SSF101542">
    <property type="entry name" value="Fungal immunomodulatory protein, FIP"/>
    <property type="match status" value="2"/>
</dbReference>
<dbReference type="PRINTS" id="PR00109">
    <property type="entry name" value="TYRKINASE"/>
</dbReference>
<feature type="region of interest" description="Disordered" evidence="1">
    <location>
        <begin position="781"/>
        <end position="816"/>
    </location>
</feature>
<comment type="caution">
    <text evidence="3">The sequence shown here is derived from an EMBL/GenBank/DDBJ whole genome shotgun (WGS) entry which is preliminary data.</text>
</comment>
<feature type="domain" description="Protein kinase" evidence="2">
    <location>
        <begin position="226"/>
        <end position="482"/>
    </location>
</feature>
<keyword evidence="3" id="KW-0808">Transferase</keyword>
<dbReference type="Pfam" id="PF09259">
    <property type="entry name" value="Fve"/>
    <property type="match status" value="1"/>
</dbReference>
<dbReference type="InterPro" id="IPR001245">
    <property type="entry name" value="Ser-Thr/Tyr_kinase_cat_dom"/>
</dbReference>
<dbReference type="PANTHER" id="PTHR44329">
    <property type="entry name" value="SERINE/THREONINE-PROTEIN KINASE TNNI3K-RELATED"/>
    <property type="match status" value="1"/>
</dbReference>
<dbReference type="Pfam" id="PF07714">
    <property type="entry name" value="PK_Tyr_Ser-Thr"/>
    <property type="match status" value="1"/>
</dbReference>
<protein>
    <submittedName>
        <fullName evidence="3">Kinase-like protein</fullName>
    </submittedName>
</protein>
<dbReference type="EMBL" id="MU155533">
    <property type="protein sequence ID" value="KAF9472453.1"/>
    <property type="molecule type" value="Genomic_DNA"/>
</dbReference>
<dbReference type="InterPro" id="IPR051681">
    <property type="entry name" value="Ser/Thr_Kinases-Pseudokinases"/>
</dbReference>
<keyword evidence="3" id="KW-0418">Kinase</keyword>
<evidence type="ECO:0000256" key="1">
    <source>
        <dbReference type="SAM" id="MobiDB-lite"/>
    </source>
</evidence>
<feature type="compositionally biased region" description="Polar residues" evidence="1">
    <location>
        <begin position="543"/>
        <end position="553"/>
    </location>
</feature>
<reference evidence="3" key="1">
    <citation type="submission" date="2020-11" db="EMBL/GenBank/DDBJ databases">
        <authorList>
            <consortium name="DOE Joint Genome Institute"/>
            <person name="Ahrendt S."/>
            <person name="Riley R."/>
            <person name="Andreopoulos W."/>
            <person name="Labutti K."/>
            <person name="Pangilinan J."/>
            <person name="Ruiz-Duenas F.J."/>
            <person name="Barrasa J.M."/>
            <person name="Sanchez-Garcia M."/>
            <person name="Camarero S."/>
            <person name="Miyauchi S."/>
            <person name="Serrano A."/>
            <person name="Linde D."/>
            <person name="Babiker R."/>
            <person name="Drula E."/>
            <person name="Ayuso-Fernandez I."/>
            <person name="Pacheco R."/>
            <person name="Padilla G."/>
            <person name="Ferreira P."/>
            <person name="Barriuso J."/>
            <person name="Kellner H."/>
            <person name="Castanera R."/>
            <person name="Alfaro M."/>
            <person name="Ramirez L."/>
            <person name="Pisabarro A.G."/>
            <person name="Kuo A."/>
            <person name="Tritt A."/>
            <person name="Lipzen A."/>
            <person name="He G."/>
            <person name="Yan M."/>
            <person name="Ng V."/>
            <person name="Cullen D."/>
            <person name="Martin F."/>
            <person name="Rosso M.-N."/>
            <person name="Henrissat B."/>
            <person name="Hibbett D."/>
            <person name="Martinez A.T."/>
            <person name="Grigoriev I.V."/>
        </authorList>
    </citation>
    <scope>NUCLEOTIDE SEQUENCE</scope>
    <source>
        <strain evidence="3">CIRM-BRFM 674</strain>
    </source>
</reference>
<feature type="compositionally biased region" description="Polar residues" evidence="1">
    <location>
        <begin position="524"/>
        <end position="533"/>
    </location>
</feature>
<dbReference type="Gene3D" id="1.10.510.10">
    <property type="entry name" value="Transferase(Phosphotransferase) domain 1"/>
    <property type="match status" value="1"/>
</dbReference>
<accession>A0A9P5YP12</accession>
<dbReference type="GO" id="GO:0030246">
    <property type="term" value="F:carbohydrate binding"/>
    <property type="evidence" value="ECO:0007669"/>
    <property type="project" value="InterPro"/>
</dbReference>
<dbReference type="InterPro" id="IPR015339">
    <property type="entry name" value="Immunomodulatory_FIP-Fve_fun"/>
</dbReference>
<dbReference type="InterPro" id="IPR053742">
    <property type="entry name" value="Fungal_ImmunoLectin_sf"/>
</dbReference>
<dbReference type="OrthoDB" id="10261027at2759"/>
<dbReference type="InterPro" id="IPR008271">
    <property type="entry name" value="Ser/Thr_kinase_AS"/>
</dbReference>
<dbReference type="GO" id="GO:0002682">
    <property type="term" value="P:regulation of immune system process"/>
    <property type="evidence" value="ECO:0007669"/>
    <property type="project" value="InterPro"/>
</dbReference>
<dbReference type="GO" id="GO:0004674">
    <property type="term" value="F:protein serine/threonine kinase activity"/>
    <property type="evidence" value="ECO:0007669"/>
    <property type="project" value="TreeGrafter"/>
</dbReference>
<dbReference type="InterPro" id="IPR000719">
    <property type="entry name" value="Prot_kinase_dom"/>
</dbReference>
<name>A0A9P5YP12_9AGAR</name>
<keyword evidence="4" id="KW-1185">Reference proteome</keyword>
<evidence type="ECO:0000313" key="4">
    <source>
        <dbReference type="Proteomes" id="UP000807469"/>
    </source>
</evidence>
<feature type="compositionally biased region" description="Low complexity" evidence="1">
    <location>
        <begin position="800"/>
        <end position="814"/>
    </location>
</feature>
<dbReference type="PROSITE" id="PS50011">
    <property type="entry name" value="PROTEIN_KINASE_DOM"/>
    <property type="match status" value="1"/>
</dbReference>
<dbReference type="PROSITE" id="PS00108">
    <property type="entry name" value="PROTEIN_KINASE_ST"/>
    <property type="match status" value="1"/>
</dbReference>
<evidence type="ECO:0000313" key="3">
    <source>
        <dbReference type="EMBL" id="KAF9472453.1"/>
    </source>
</evidence>